<dbReference type="InterPro" id="IPR013762">
    <property type="entry name" value="Integrase-like_cat_sf"/>
</dbReference>
<dbReference type="KEGG" id="smam:Mal15_29320"/>
<keyword evidence="1" id="KW-0229">DNA integration</keyword>
<dbReference type="AlphaFoldDB" id="A0A5B9MGX8"/>
<evidence type="ECO:0000256" key="1">
    <source>
        <dbReference type="ARBA" id="ARBA00022908"/>
    </source>
</evidence>
<evidence type="ECO:0000256" key="3">
    <source>
        <dbReference type="PROSITE-ProRule" id="PRU01248"/>
    </source>
</evidence>
<feature type="region of interest" description="Disordered" evidence="4">
    <location>
        <begin position="431"/>
        <end position="460"/>
    </location>
</feature>
<reference evidence="6 7" key="1">
    <citation type="submission" date="2019-02" db="EMBL/GenBank/DDBJ databases">
        <title>Planctomycetal bacteria perform biofilm scaping via a novel small molecule.</title>
        <authorList>
            <person name="Jeske O."/>
            <person name="Boedeker C."/>
            <person name="Wiegand S."/>
            <person name="Breitling P."/>
            <person name="Kallscheuer N."/>
            <person name="Jogler M."/>
            <person name="Rohde M."/>
            <person name="Petersen J."/>
            <person name="Medema M.H."/>
            <person name="Surup F."/>
            <person name="Jogler C."/>
        </authorList>
    </citation>
    <scope>NUCLEOTIDE SEQUENCE [LARGE SCALE GENOMIC DNA]</scope>
    <source>
        <strain evidence="6 7">Mal15</strain>
    </source>
</reference>
<evidence type="ECO:0000256" key="2">
    <source>
        <dbReference type="ARBA" id="ARBA00023172"/>
    </source>
</evidence>
<evidence type="ECO:0000313" key="7">
    <source>
        <dbReference type="Proteomes" id="UP000321353"/>
    </source>
</evidence>
<dbReference type="InterPro" id="IPR044068">
    <property type="entry name" value="CB"/>
</dbReference>
<dbReference type="InterPro" id="IPR036390">
    <property type="entry name" value="WH_DNA-bd_sf"/>
</dbReference>
<protein>
    <recommendedName>
        <fullName evidence="5">Core-binding (CB) domain-containing protein</fullName>
    </recommendedName>
</protein>
<dbReference type="GO" id="GO:0003677">
    <property type="term" value="F:DNA binding"/>
    <property type="evidence" value="ECO:0007669"/>
    <property type="project" value="UniProtKB-UniRule"/>
</dbReference>
<feature type="domain" description="Core-binding (CB)" evidence="5">
    <location>
        <begin position="193"/>
        <end position="293"/>
    </location>
</feature>
<dbReference type="InterPro" id="IPR011991">
    <property type="entry name" value="ArsR-like_HTH"/>
</dbReference>
<dbReference type="PROSITE" id="PS51900">
    <property type="entry name" value="CB"/>
    <property type="match status" value="1"/>
</dbReference>
<dbReference type="Gene3D" id="1.10.10.60">
    <property type="entry name" value="Homeodomain-like"/>
    <property type="match status" value="1"/>
</dbReference>
<dbReference type="GO" id="GO:0006355">
    <property type="term" value="P:regulation of DNA-templated transcription"/>
    <property type="evidence" value="ECO:0007669"/>
    <property type="project" value="UniProtKB-ARBA"/>
</dbReference>
<keyword evidence="7" id="KW-1185">Reference proteome</keyword>
<name>A0A5B9MGX8_9BACT</name>
<dbReference type="CDD" id="cd00090">
    <property type="entry name" value="HTH_ARSR"/>
    <property type="match status" value="1"/>
</dbReference>
<feature type="compositionally biased region" description="Polar residues" evidence="4">
    <location>
        <begin position="450"/>
        <end position="460"/>
    </location>
</feature>
<dbReference type="InterPro" id="IPR011010">
    <property type="entry name" value="DNA_brk_join_enz"/>
</dbReference>
<dbReference type="Proteomes" id="UP000321353">
    <property type="component" value="Chromosome"/>
</dbReference>
<dbReference type="GO" id="GO:0006310">
    <property type="term" value="P:DNA recombination"/>
    <property type="evidence" value="ECO:0007669"/>
    <property type="project" value="UniProtKB-KW"/>
</dbReference>
<gene>
    <name evidence="6" type="ORF">Mal15_29320</name>
</gene>
<dbReference type="GO" id="GO:0015074">
    <property type="term" value="P:DNA integration"/>
    <property type="evidence" value="ECO:0007669"/>
    <property type="project" value="UniProtKB-KW"/>
</dbReference>
<evidence type="ECO:0000313" key="6">
    <source>
        <dbReference type="EMBL" id="QEF98874.1"/>
    </source>
</evidence>
<keyword evidence="2" id="KW-0233">DNA recombination</keyword>
<organism evidence="6 7">
    <name type="scientific">Stieleria maiorica</name>
    <dbReference type="NCBI Taxonomy" id="2795974"/>
    <lineage>
        <taxon>Bacteria</taxon>
        <taxon>Pseudomonadati</taxon>
        <taxon>Planctomycetota</taxon>
        <taxon>Planctomycetia</taxon>
        <taxon>Pirellulales</taxon>
        <taxon>Pirellulaceae</taxon>
        <taxon>Stieleria</taxon>
    </lineage>
</organism>
<dbReference type="SUPFAM" id="SSF46785">
    <property type="entry name" value="Winged helix' DNA-binding domain"/>
    <property type="match status" value="1"/>
</dbReference>
<dbReference type="EMBL" id="CP036264">
    <property type="protein sequence ID" value="QEF98874.1"/>
    <property type="molecule type" value="Genomic_DNA"/>
</dbReference>
<sequence length="608" mass="70494">MAARTARLSKPDKQGQYARQLGWKLNSKGTRVQHKFRLGTDKREAERRDDRLRQLWEKIDGDAPEGTALWDEVTLEIGKQLARGADKVHLVPVPDDEAPTSYATRLQRIQNRFSFLRFVPTDEKRYTIGIGDNAIDMRQVVLVDNPYEDYWRKHDVFAAPPLKANIGDVTVGKGDLLDSMINPPYRRMTDDGKTLHQAFEAYEDWIKQHYFDDETQTLSEYAHTKLGQIDSLKDRHEDVPLAEIDYDYIEKMYRFWRQRPMKRTKKGQNEQRMSASSVRHYVGELHRFFKWLHRSKDFAWRKPEDIDDIDRSTPLDTETVKKRIRKVDTFQLDELCLLNRYATPTERLYLMLGLNCGFGTKEIATLTIGEIFLHQALPADEQEVFGFHSTDDDSFVSLVRNKTTIVGKYLLFGQTVKLLEWVMARRLKQRNPSPDQPAILNSKGMPLDQRSANGNPSRQIPNTFSRLHKRIIDDGNEITKLPFKHLRKTAGDLIRRFSDGEVAGVFLLHGSPVTTDKLSDVYTNRPFGKVYDAIRRVEEYLQPVFEEASDDPTLEQPQAYTSRKSVDRIAEMTKEGKTVREIAEAIGKSRMTVHRHIQKLRERGLLDA</sequence>
<proteinExistence type="predicted"/>
<keyword evidence="3" id="KW-0238">DNA-binding</keyword>
<dbReference type="SUPFAM" id="SSF56349">
    <property type="entry name" value="DNA breaking-rejoining enzymes"/>
    <property type="match status" value="1"/>
</dbReference>
<evidence type="ECO:0000256" key="4">
    <source>
        <dbReference type="SAM" id="MobiDB-lite"/>
    </source>
</evidence>
<accession>A0A5B9MGX8</accession>
<dbReference type="Gene3D" id="1.10.443.10">
    <property type="entry name" value="Intergrase catalytic core"/>
    <property type="match status" value="1"/>
</dbReference>
<evidence type="ECO:0000259" key="5">
    <source>
        <dbReference type="PROSITE" id="PS51900"/>
    </source>
</evidence>
<dbReference type="Pfam" id="PF13412">
    <property type="entry name" value="HTH_24"/>
    <property type="match status" value="1"/>
</dbReference>